<dbReference type="WBParaSite" id="ACRNAN_scaffold3651.g20030.t1">
    <property type="protein sequence ID" value="ACRNAN_scaffold3651.g20030.t1"/>
    <property type="gene ID" value="ACRNAN_scaffold3651.g20030"/>
</dbReference>
<reference evidence="8" key="1">
    <citation type="submission" date="2022-11" db="UniProtKB">
        <authorList>
            <consortium name="WormBaseParasite"/>
        </authorList>
    </citation>
    <scope>IDENTIFICATION</scope>
</reference>
<proteinExistence type="inferred from homology"/>
<dbReference type="CDD" id="cd14438">
    <property type="entry name" value="Hip_N"/>
    <property type="match status" value="1"/>
</dbReference>
<dbReference type="Pfam" id="PF18253">
    <property type="entry name" value="HipN"/>
    <property type="match status" value="1"/>
</dbReference>
<dbReference type="GO" id="GO:0030544">
    <property type="term" value="F:Hsp70 protein binding"/>
    <property type="evidence" value="ECO:0007669"/>
    <property type="project" value="TreeGrafter"/>
</dbReference>
<dbReference type="Proteomes" id="UP000887540">
    <property type="component" value="Unplaced"/>
</dbReference>
<dbReference type="SUPFAM" id="SSF48452">
    <property type="entry name" value="TPR-like"/>
    <property type="match status" value="1"/>
</dbReference>
<keyword evidence="3 4" id="KW-0802">TPR repeat</keyword>
<dbReference type="PROSITE" id="PS50005">
    <property type="entry name" value="TPR"/>
    <property type="match status" value="1"/>
</dbReference>
<accession>A0A914DQT7</accession>
<dbReference type="Gene3D" id="2.60.120.620">
    <property type="entry name" value="q2cbj1_9rhob like domain"/>
    <property type="match status" value="1"/>
</dbReference>
<dbReference type="InterPro" id="IPR034649">
    <property type="entry name" value="Hip_N"/>
</dbReference>
<dbReference type="PANTHER" id="PTHR45883:SF2">
    <property type="entry name" value="HSC70-INTERACTING PROTEIN"/>
    <property type="match status" value="1"/>
</dbReference>
<dbReference type="Pfam" id="PF05721">
    <property type="entry name" value="PhyH"/>
    <property type="match status" value="1"/>
</dbReference>
<dbReference type="InterPro" id="IPR008775">
    <property type="entry name" value="Phytyl_CoA_dOase-like"/>
</dbReference>
<dbReference type="Gene3D" id="1.25.40.10">
    <property type="entry name" value="Tetratricopeptide repeat domain"/>
    <property type="match status" value="1"/>
</dbReference>
<sequence length="475" mass="53893">MPEIQPIYIDAEELSAHRDGAYALNGVLDSTEVAHLQNQMWDYVERLTKNHNVPIRKNQPKTWKSIGNLESLQKMLFQSGSIGHNPMSWHVRTSENVLKEFQELHKTDRLVTSMDGMSIMLPPEKTGFGFQDQSGRVKLHTDQAYRDSTINCWQGQVNLFNVYENDGALRLLRGSHKLHEEFPKHFNQIDLNKGFVILNEEQLQWYRDRLDDDADVCVKTEAGSLLIWTSCTIHQGMNPTRPRPHPENIRCTLYACKADSNILHNPKLSFYKEYLESLGATIPPPTKAEPDVEHASPEPEAKKRSPEPEQKQAEPEPEDNLPPLELDESGVIQPEEDEPLPMGDTNKEVSEEDLEKANEHRDQAVTAFSEGDFQTAVDNYTKAIELNPGSAILHAKRAAALIKLSKPLAAIRDCTKAIEINPDSAAPYKFRGRAHRLLGKWLEAHKDLVTACKLDYDDTANEWLKEVEPNVSSRI</sequence>
<feature type="domain" description="Hsp70-interacting protein N-terminal" evidence="6">
    <location>
        <begin position="255"/>
        <end position="283"/>
    </location>
</feature>
<feature type="compositionally biased region" description="Basic and acidic residues" evidence="5">
    <location>
        <begin position="288"/>
        <end position="314"/>
    </location>
</feature>
<dbReference type="PANTHER" id="PTHR45883">
    <property type="entry name" value="HSC70-INTERACTING PROTEIN"/>
    <property type="match status" value="1"/>
</dbReference>
<evidence type="ECO:0000256" key="2">
    <source>
        <dbReference type="ARBA" id="ARBA00022737"/>
    </source>
</evidence>
<keyword evidence="7" id="KW-1185">Reference proteome</keyword>
<dbReference type="InterPro" id="IPR019734">
    <property type="entry name" value="TPR_rpt"/>
</dbReference>
<protein>
    <submittedName>
        <fullName evidence="8">Hsp70-interacting protein N-terminal domain-containing protein</fullName>
    </submittedName>
</protein>
<dbReference type="SUPFAM" id="SSF51197">
    <property type="entry name" value="Clavaminate synthase-like"/>
    <property type="match status" value="1"/>
</dbReference>
<feature type="region of interest" description="Disordered" evidence="5">
    <location>
        <begin position="281"/>
        <end position="361"/>
    </location>
</feature>
<name>A0A914DQT7_9BILA</name>
<feature type="compositionally biased region" description="Basic and acidic residues" evidence="5">
    <location>
        <begin position="345"/>
        <end position="361"/>
    </location>
</feature>
<feature type="repeat" description="TPR" evidence="4">
    <location>
        <begin position="357"/>
        <end position="390"/>
    </location>
</feature>
<dbReference type="GO" id="GO:0046983">
    <property type="term" value="F:protein dimerization activity"/>
    <property type="evidence" value="ECO:0007669"/>
    <property type="project" value="InterPro"/>
</dbReference>
<dbReference type="Gene3D" id="6.10.250.3420">
    <property type="match status" value="1"/>
</dbReference>
<dbReference type="FunFam" id="1.25.40.10:FF:000112">
    <property type="entry name" value="FAM10 family protein"/>
    <property type="match status" value="1"/>
</dbReference>
<evidence type="ECO:0000259" key="6">
    <source>
        <dbReference type="Pfam" id="PF18253"/>
    </source>
</evidence>
<evidence type="ECO:0000256" key="4">
    <source>
        <dbReference type="PROSITE-ProRule" id="PRU00339"/>
    </source>
</evidence>
<organism evidence="7 8">
    <name type="scientific">Acrobeloides nanus</name>
    <dbReference type="NCBI Taxonomy" id="290746"/>
    <lineage>
        <taxon>Eukaryota</taxon>
        <taxon>Metazoa</taxon>
        <taxon>Ecdysozoa</taxon>
        <taxon>Nematoda</taxon>
        <taxon>Chromadorea</taxon>
        <taxon>Rhabditida</taxon>
        <taxon>Tylenchina</taxon>
        <taxon>Cephalobomorpha</taxon>
        <taxon>Cephaloboidea</taxon>
        <taxon>Cephalobidae</taxon>
        <taxon>Acrobeloides</taxon>
    </lineage>
</organism>
<dbReference type="SMART" id="SM00028">
    <property type="entry name" value="TPR"/>
    <property type="match status" value="3"/>
</dbReference>
<dbReference type="AlphaFoldDB" id="A0A914DQT7"/>
<evidence type="ECO:0000313" key="8">
    <source>
        <dbReference type="WBParaSite" id="ACRNAN_scaffold3651.g20030.t1"/>
    </source>
</evidence>
<evidence type="ECO:0000313" key="7">
    <source>
        <dbReference type="Proteomes" id="UP000887540"/>
    </source>
</evidence>
<evidence type="ECO:0000256" key="3">
    <source>
        <dbReference type="ARBA" id="ARBA00022803"/>
    </source>
</evidence>
<comment type="similarity">
    <text evidence="1">Belongs to the FAM10 family.</text>
</comment>
<dbReference type="InterPro" id="IPR011990">
    <property type="entry name" value="TPR-like_helical_dom_sf"/>
</dbReference>
<evidence type="ECO:0000256" key="1">
    <source>
        <dbReference type="ARBA" id="ARBA00009015"/>
    </source>
</evidence>
<evidence type="ECO:0000256" key="5">
    <source>
        <dbReference type="SAM" id="MobiDB-lite"/>
    </source>
</evidence>
<keyword evidence="2" id="KW-0677">Repeat</keyword>